<feature type="region of interest" description="Disordered" evidence="2">
    <location>
        <begin position="64"/>
        <end position="89"/>
    </location>
</feature>
<feature type="coiled-coil region" evidence="1">
    <location>
        <begin position="156"/>
        <end position="248"/>
    </location>
</feature>
<feature type="region of interest" description="Disordered" evidence="2">
    <location>
        <begin position="257"/>
        <end position="300"/>
    </location>
</feature>
<keyword evidence="1" id="KW-0175">Coiled coil</keyword>
<feature type="compositionally biased region" description="Basic and acidic residues" evidence="2">
    <location>
        <begin position="277"/>
        <end position="288"/>
    </location>
</feature>
<dbReference type="InterPro" id="IPR057178">
    <property type="entry name" value="DUF7856"/>
</dbReference>
<name>A0ABD5PF84_9EURY</name>
<evidence type="ECO:0000313" key="4">
    <source>
        <dbReference type="Proteomes" id="UP001595921"/>
    </source>
</evidence>
<evidence type="ECO:0000313" key="3">
    <source>
        <dbReference type="EMBL" id="MFC4359482.1"/>
    </source>
</evidence>
<gene>
    <name evidence="3" type="ORF">ACFO0N_16180</name>
</gene>
<evidence type="ECO:0000256" key="1">
    <source>
        <dbReference type="SAM" id="Coils"/>
    </source>
</evidence>
<feature type="compositionally biased region" description="Basic and acidic residues" evidence="2">
    <location>
        <begin position="257"/>
        <end position="270"/>
    </location>
</feature>
<feature type="region of interest" description="Disordered" evidence="2">
    <location>
        <begin position="1"/>
        <end position="23"/>
    </location>
</feature>
<evidence type="ECO:0000256" key="2">
    <source>
        <dbReference type="SAM" id="MobiDB-lite"/>
    </source>
</evidence>
<dbReference type="AlphaFoldDB" id="A0ABD5PF84"/>
<organism evidence="3 4">
    <name type="scientific">Halobium salinum</name>
    <dbReference type="NCBI Taxonomy" id="1364940"/>
    <lineage>
        <taxon>Archaea</taxon>
        <taxon>Methanobacteriati</taxon>
        <taxon>Methanobacteriota</taxon>
        <taxon>Stenosarchaea group</taxon>
        <taxon>Halobacteria</taxon>
        <taxon>Halobacteriales</taxon>
        <taxon>Haloferacaceae</taxon>
        <taxon>Halobium</taxon>
    </lineage>
</organism>
<dbReference type="Proteomes" id="UP001595921">
    <property type="component" value="Unassembled WGS sequence"/>
</dbReference>
<comment type="caution">
    <text evidence="3">The sequence shown here is derived from an EMBL/GenBank/DDBJ whole genome shotgun (WGS) entry which is preliminary data.</text>
</comment>
<sequence length="346" mass="36498">MTAPDTDGPPPVAAESNDAGLNHDAEVNDVAADEDILVRIGRRRAVDFRDQPVDPKTVVAAVRGAESSGISVDCPDPGPGHSTLASPPGVGDGVVSLRASLAAAARSRGLVAPEREELAAVRRSLRGLAADLDAEDAPSADLPAARRRVADAGSRETALRERVAALRGRLNALRERDADEAVLASVEADRREAAARLSEVETERVAAEQALDRAREVVRERRATRDRRLELEDRVANLERAARASLAERVREPFERALERVPRGAGHDGGDGGTGHDGGDEGAGHDACDDSSSDDGSGTVGDARTRWYAAVRVADLRAPVVVAGPDRRFGSAAEAATRLDTPVVWL</sequence>
<dbReference type="EMBL" id="JBHSDS010000008">
    <property type="protein sequence ID" value="MFC4359482.1"/>
    <property type="molecule type" value="Genomic_DNA"/>
</dbReference>
<keyword evidence="4" id="KW-1185">Reference proteome</keyword>
<dbReference type="RefSeq" id="WP_267621714.1">
    <property type="nucleotide sequence ID" value="NZ_JAODIW010000006.1"/>
</dbReference>
<accession>A0ABD5PF84</accession>
<reference evidence="3 4" key="1">
    <citation type="journal article" date="2019" name="Int. J. Syst. Evol. Microbiol.">
        <title>The Global Catalogue of Microorganisms (GCM) 10K type strain sequencing project: providing services to taxonomists for standard genome sequencing and annotation.</title>
        <authorList>
            <consortium name="The Broad Institute Genomics Platform"/>
            <consortium name="The Broad Institute Genome Sequencing Center for Infectious Disease"/>
            <person name="Wu L."/>
            <person name="Ma J."/>
        </authorList>
    </citation>
    <scope>NUCLEOTIDE SEQUENCE [LARGE SCALE GENOMIC DNA]</scope>
    <source>
        <strain evidence="3 4">CGMCC 1.12553</strain>
    </source>
</reference>
<dbReference type="Pfam" id="PF25254">
    <property type="entry name" value="DUF7856"/>
    <property type="match status" value="2"/>
</dbReference>
<proteinExistence type="predicted"/>
<protein>
    <submittedName>
        <fullName evidence="3">Uncharacterized protein</fullName>
    </submittedName>
</protein>